<evidence type="ECO:0000313" key="15">
    <source>
        <dbReference type="Proteomes" id="UP000293719"/>
    </source>
</evidence>
<dbReference type="PANTHER" id="PTHR13822">
    <property type="entry name" value="ATP SYNTHASE DELTA/EPSILON CHAIN"/>
    <property type="match status" value="1"/>
</dbReference>
<sequence length="135" mass="14535">MAEGFQFELVSPEQLLVSTEVSEVVVPGADGYFTVLANHAPTMSTLQPGVAEVKQTDGQADKYVVFGGFVDVTPEACTVLAESAVRVSDIDRSDLEQRIQDAREDLDDAKDDDSRSKAQAYLDQLTTLQGAILPA</sequence>
<dbReference type="InterPro" id="IPR001469">
    <property type="entry name" value="ATP_synth_F1_dsu/esu"/>
</dbReference>
<feature type="region of interest" description="Disordered" evidence="12">
    <location>
        <begin position="98"/>
        <end position="117"/>
    </location>
</feature>
<evidence type="ECO:0000256" key="2">
    <source>
        <dbReference type="ARBA" id="ARBA00004184"/>
    </source>
</evidence>
<evidence type="ECO:0000256" key="6">
    <source>
        <dbReference type="ARBA" id="ARBA00023065"/>
    </source>
</evidence>
<dbReference type="HAMAP" id="MF_00530">
    <property type="entry name" value="ATP_synth_epsil_bac"/>
    <property type="match status" value="1"/>
</dbReference>
<dbReference type="NCBIfam" id="NF001851">
    <property type="entry name" value="PRK00571.2-4"/>
    <property type="match status" value="1"/>
</dbReference>
<dbReference type="GeneID" id="90768911"/>
<evidence type="ECO:0000256" key="3">
    <source>
        <dbReference type="ARBA" id="ARBA00005712"/>
    </source>
</evidence>
<dbReference type="GO" id="GO:0012505">
    <property type="term" value="C:endomembrane system"/>
    <property type="evidence" value="ECO:0007669"/>
    <property type="project" value="UniProtKB-SubCell"/>
</dbReference>
<evidence type="ECO:0000256" key="5">
    <source>
        <dbReference type="ARBA" id="ARBA00022781"/>
    </source>
</evidence>
<evidence type="ECO:0000256" key="4">
    <source>
        <dbReference type="ARBA" id="ARBA00022448"/>
    </source>
</evidence>
<evidence type="ECO:0000256" key="11">
    <source>
        <dbReference type="RuleBase" id="RU003656"/>
    </source>
</evidence>
<evidence type="ECO:0000256" key="9">
    <source>
        <dbReference type="ARBA" id="ARBA00023310"/>
    </source>
</evidence>
<accession>A0A4P6V457</accession>
<dbReference type="RefSeq" id="WP_131617686.1">
    <property type="nucleotide sequence ID" value="NZ_CP036532.1"/>
</dbReference>
<dbReference type="OrthoDB" id="9799969at2"/>
<dbReference type="InterPro" id="IPR036771">
    <property type="entry name" value="ATPsynth_dsu/esu_N"/>
</dbReference>
<dbReference type="Proteomes" id="UP000293719">
    <property type="component" value="Chromosome"/>
</dbReference>
<reference evidence="14 15" key="1">
    <citation type="journal article" date="2017" name="Int. J. Syst. Evol. Microbiol.">
        <title>Roseitalea porphyridii gen. nov., sp. nov., isolated from a red alga, and reclassification of Hoeflea suaedae Chung et al. 2013 as Pseudohoeflea suaedae gen. nov., comb. nov.</title>
        <authorList>
            <person name="Hyeon J.W."/>
            <person name="Jeong S.E."/>
            <person name="Baek K."/>
            <person name="Jeon C.O."/>
        </authorList>
    </citation>
    <scope>NUCLEOTIDE SEQUENCE [LARGE SCALE GENOMIC DNA]</scope>
    <source>
        <strain evidence="14 15">MA7-20</strain>
    </source>
</reference>
<evidence type="ECO:0000256" key="7">
    <source>
        <dbReference type="ARBA" id="ARBA00023136"/>
    </source>
</evidence>
<comment type="function">
    <text evidence="1 10">Produces ATP from ADP in the presence of a proton gradient across the membrane.</text>
</comment>
<comment type="subcellular location">
    <subcellularLocation>
        <location evidence="10">Cell membrane</location>
        <topology evidence="10">Peripheral membrane protein</topology>
    </subcellularLocation>
    <subcellularLocation>
        <location evidence="2">Endomembrane system</location>
        <topology evidence="2">Peripheral membrane protein</topology>
    </subcellularLocation>
</comment>
<keyword evidence="4 10" id="KW-0813">Transport</keyword>
<evidence type="ECO:0000256" key="10">
    <source>
        <dbReference type="HAMAP-Rule" id="MF_00530"/>
    </source>
</evidence>
<evidence type="ECO:0000313" key="14">
    <source>
        <dbReference type="EMBL" id="QBK32045.1"/>
    </source>
</evidence>
<gene>
    <name evidence="10" type="primary">atpC</name>
    <name evidence="14" type="ORF">E0E05_16530</name>
</gene>
<comment type="similarity">
    <text evidence="3 10 11">Belongs to the ATPase epsilon chain family.</text>
</comment>
<dbReference type="CDD" id="cd12152">
    <property type="entry name" value="F1-ATPase_delta"/>
    <property type="match status" value="1"/>
</dbReference>
<dbReference type="GO" id="GO:0046933">
    <property type="term" value="F:proton-transporting ATP synthase activity, rotational mechanism"/>
    <property type="evidence" value="ECO:0007669"/>
    <property type="project" value="UniProtKB-UniRule"/>
</dbReference>
<protein>
    <recommendedName>
        <fullName evidence="10">ATP synthase epsilon chain</fullName>
    </recommendedName>
    <alternativeName>
        <fullName evidence="10">ATP synthase F1 sector epsilon subunit</fullName>
    </alternativeName>
    <alternativeName>
        <fullName evidence="10">F-ATPase epsilon subunit</fullName>
    </alternativeName>
</protein>
<keyword evidence="6 10" id="KW-0406">Ion transport</keyword>
<dbReference type="KEGG" id="rpod:E0E05_16530"/>
<comment type="subunit">
    <text evidence="10 11">F-type ATPases have 2 components, CF(1) - the catalytic core - and CF(0) - the membrane proton channel. CF(1) has five subunits: alpha(3), beta(3), gamma(1), delta(1), epsilon(1). CF(0) has three main subunits: a, b and c.</text>
</comment>
<dbReference type="AlphaFoldDB" id="A0A4P6V457"/>
<keyword evidence="9 10" id="KW-0066">ATP synthesis</keyword>
<keyword evidence="8 10" id="KW-0139">CF(1)</keyword>
<keyword evidence="10" id="KW-1003">Cell membrane</keyword>
<dbReference type="InterPro" id="IPR020546">
    <property type="entry name" value="ATP_synth_F1_dsu/esu_N"/>
</dbReference>
<evidence type="ECO:0000256" key="8">
    <source>
        <dbReference type="ARBA" id="ARBA00023196"/>
    </source>
</evidence>
<dbReference type="Pfam" id="PF02823">
    <property type="entry name" value="ATP-synt_DE_N"/>
    <property type="match status" value="1"/>
</dbReference>
<dbReference type="GO" id="GO:0045259">
    <property type="term" value="C:proton-transporting ATP synthase complex"/>
    <property type="evidence" value="ECO:0007669"/>
    <property type="project" value="UniProtKB-KW"/>
</dbReference>
<evidence type="ECO:0000259" key="13">
    <source>
        <dbReference type="Pfam" id="PF02823"/>
    </source>
</evidence>
<name>A0A4P6V457_9HYPH</name>
<proteinExistence type="inferred from homology"/>
<evidence type="ECO:0000256" key="1">
    <source>
        <dbReference type="ARBA" id="ARBA00003543"/>
    </source>
</evidence>
<evidence type="ECO:0000256" key="12">
    <source>
        <dbReference type="SAM" id="MobiDB-lite"/>
    </source>
</evidence>
<keyword evidence="15" id="KW-1185">Reference proteome</keyword>
<dbReference type="PANTHER" id="PTHR13822:SF10">
    <property type="entry name" value="ATP SYNTHASE EPSILON CHAIN, CHLOROPLASTIC"/>
    <property type="match status" value="1"/>
</dbReference>
<keyword evidence="7 10" id="KW-0472">Membrane</keyword>
<dbReference type="Gene3D" id="2.60.15.10">
    <property type="entry name" value="F0F1 ATP synthase delta/epsilon subunit, N-terminal"/>
    <property type="match status" value="1"/>
</dbReference>
<feature type="domain" description="ATP synthase F1 complex delta/epsilon subunit N-terminal" evidence="13">
    <location>
        <begin position="5"/>
        <end position="84"/>
    </location>
</feature>
<dbReference type="GO" id="GO:0005886">
    <property type="term" value="C:plasma membrane"/>
    <property type="evidence" value="ECO:0007669"/>
    <property type="project" value="UniProtKB-SubCell"/>
</dbReference>
<dbReference type="EMBL" id="CP036532">
    <property type="protein sequence ID" value="QBK32045.1"/>
    <property type="molecule type" value="Genomic_DNA"/>
</dbReference>
<dbReference type="NCBIfam" id="TIGR01216">
    <property type="entry name" value="ATP_synt_epsi"/>
    <property type="match status" value="1"/>
</dbReference>
<organism evidence="14 15">
    <name type="scientific">Roseitalea porphyridii</name>
    <dbReference type="NCBI Taxonomy" id="1852022"/>
    <lineage>
        <taxon>Bacteria</taxon>
        <taxon>Pseudomonadati</taxon>
        <taxon>Pseudomonadota</taxon>
        <taxon>Alphaproteobacteria</taxon>
        <taxon>Hyphomicrobiales</taxon>
        <taxon>Ahrensiaceae</taxon>
        <taxon>Roseitalea</taxon>
    </lineage>
</organism>
<dbReference type="GO" id="GO:0005524">
    <property type="term" value="F:ATP binding"/>
    <property type="evidence" value="ECO:0007669"/>
    <property type="project" value="UniProtKB-UniRule"/>
</dbReference>
<dbReference type="SUPFAM" id="SSF51344">
    <property type="entry name" value="Epsilon subunit of F1F0-ATP synthase N-terminal domain"/>
    <property type="match status" value="1"/>
</dbReference>
<keyword evidence="5 10" id="KW-0375">Hydrogen ion transport</keyword>